<dbReference type="SUPFAM" id="SSF46689">
    <property type="entry name" value="Homeodomain-like"/>
    <property type="match status" value="1"/>
</dbReference>
<gene>
    <name evidence="4" type="ORF">IHE71_06530</name>
</gene>
<comment type="caution">
    <text evidence="4">The sequence shown here is derived from an EMBL/GenBank/DDBJ whole genome shotgun (WGS) entry which is preliminary data.</text>
</comment>
<dbReference type="Proteomes" id="UP000625527">
    <property type="component" value="Unassembled WGS sequence"/>
</dbReference>
<dbReference type="PANTHER" id="PTHR30328">
    <property type="entry name" value="TRANSCRIPTIONAL REPRESSOR"/>
    <property type="match status" value="1"/>
</dbReference>
<evidence type="ECO:0000256" key="2">
    <source>
        <dbReference type="PROSITE-ProRule" id="PRU00335"/>
    </source>
</evidence>
<name>A0ABR9MWR1_9MICO</name>
<feature type="domain" description="HTH tetR-type" evidence="3">
    <location>
        <begin position="6"/>
        <end position="66"/>
    </location>
</feature>
<keyword evidence="5" id="KW-1185">Reference proteome</keyword>
<reference evidence="4 5" key="1">
    <citation type="submission" date="2020-10" db="EMBL/GenBank/DDBJ databases">
        <title>Myceligenerans pegani sp. nov., an endophytic actinomycete isolated from Peganum harmala L. in Xinjiang, China.</title>
        <authorList>
            <person name="Xin L."/>
        </authorList>
    </citation>
    <scope>NUCLEOTIDE SEQUENCE [LARGE SCALE GENOMIC DNA]</scope>
    <source>
        <strain evidence="4 5">TRM65318</strain>
    </source>
</reference>
<dbReference type="Pfam" id="PF00440">
    <property type="entry name" value="TetR_N"/>
    <property type="match status" value="1"/>
</dbReference>
<dbReference type="SUPFAM" id="SSF48498">
    <property type="entry name" value="Tetracyclin repressor-like, C-terminal domain"/>
    <property type="match status" value="1"/>
</dbReference>
<dbReference type="PRINTS" id="PR00455">
    <property type="entry name" value="HTHTETR"/>
</dbReference>
<dbReference type="InterPro" id="IPR001647">
    <property type="entry name" value="HTH_TetR"/>
</dbReference>
<dbReference type="PROSITE" id="PS50977">
    <property type="entry name" value="HTH_TETR_2"/>
    <property type="match status" value="1"/>
</dbReference>
<proteinExistence type="predicted"/>
<dbReference type="InterPro" id="IPR009057">
    <property type="entry name" value="Homeodomain-like_sf"/>
</dbReference>
<protein>
    <submittedName>
        <fullName evidence="4">TetR family transcriptional regulator</fullName>
    </submittedName>
</protein>
<dbReference type="PANTHER" id="PTHR30328:SF54">
    <property type="entry name" value="HTH-TYPE TRANSCRIPTIONAL REPRESSOR SCO4008"/>
    <property type="match status" value="1"/>
</dbReference>
<sequence>MAWDTEGTKRKILDAAVTEFAAKGPDGTTIERIARSAGVNKERVYNYFGDKRDLFAVVLRAELAKIASAVPAEPFAIEDIGGYAGRVFDYHLAHPELSRLLRWEGLTFDDEVPGETLRREHYEQKAAVVAGGQAEGAVTGQVDADHLMFLILCVAGSWSASPHVARMMTGPESDSENARRRASVILAARRLAAPARDMEP</sequence>
<keyword evidence="1 2" id="KW-0238">DNA-binding</keyword>
<dbReference type="Pfam" id="PF17926">
    <property type="entry name" value="TetR_C_21"/>
    <property type="match status" value="1"/>
</dbReference>
<evidence type="ECO:0000256" key="1">
    <source>
        <dbReference type="ARBA" id="ARBA00023125"/>
    </source>
</evidence>
<dbReference type="EMBL" id="JADAQT010000062">
    <property type="protein sequence ID" value="MBE1875364.1"/>
    <property type="molecule type" value="Genomic_DNA"/>
</dbReference>
<dbReference type="InterPro" id="IPR036271">
    <property type="entry name" value="Tet_transcr_reg_TetR-rel_C_sf"/>
</dbReference>
<dbReference type="InterPro" id="IPR041467">
    <property type="entry name" value="Sco4008_C"/>
</dbReference>
<organism evidence="4 5">
    <name type="scientific">Myceligenerans pegani</name>
    <dbReference type="NCBI Taxonomy" id="2776917"/>
    <lineage>
        <taxon>Bacteria</taxon>
        <taxon>Bacillati</taxon>
        <taxon>Actinomycetota</taxon>
        <taxon>Actinomycetes</taxon>
        <taxon>Micrococcales</taxon>
        <taxon>Promicromonosporaceae</taxon>
        <taxon>Myceligenerans</taxon>
    </lineage>
</organism>
<dbReference type="Gene3D" id="1.10.357.10">
    <property type="entry name" value="Tetracycline Repressor, domain 2"/>
    <property type="match status" value="1"/>
</dbReference>
<feature type="DNA-binding region" description="H-T-H motif" evidence="2">
    <location>
        <begin position="29"/>
        <end position="48"/>
    </location>
</feature>
<evidence type="ECO:0000313" key="5">
    <source>
        <dbReference type="Proteomes" id="UP000625527"/>
    </source>
</evidence>
<accession>A0ABR9MWR1</accession>
<evidence type="ECO:0000313" key="4">
    <source>
        <dbReference type="EMBL" id="MBE1875364.1"/>
    </source>
</evidence>
<evidence type="ECO:0000259" key="3">
    <source>
        <dbReference type="PROSITE" id="PS50977"/>
    </source>
</evidence>
<dbReference type="InterPro" id="IPR050109">
    <property type="entry name" value="HTH-type_TetR-like_transc_reg"/>
</dbReference>
<dbReference type="RefSeq" id="WP_192861940.1">
    <property type="nucleotide sequence ID" value="NZ_JADAQT010000062.1"/>
</dbReference>